<feature type="region of interest" description="Disordered" evidence="4">
    <location>
        <begin position="47"/>
        <end position="137"/>
    </location>
</feature>
<dbReference type="InterPro" id="IPR013519">
    <property type="entry name" value="Int_alpha_beta-p"/>
</dbReference>
<dbReference type="Pfam" id="PF01839">
    <property type="entry name" value="FG-GAP"/>
    <property type="match status" value="2"/>
</dbReference>
<comment type="caution">
    <text evidence="5">The sequence shown here is derived from an EMBL/GenBank/DDBJ whole genome shotgun (WGS) entry which is preliminary data.</text>
</comment>
<evidence type="ECO:0000256" key="1">
    <source>
        <dbReference type="ARBA" id="ARBA00022729"/>
    </source>
</evidence>
<sequence length="514" mass="54172">MACLLPRGRGAVPVLVFCVLALLLVSCTHGGPSGPARRPASLGDCAAVPKEKQGRGAASGPRRQRGRPNRDDFDGDGRHDLLLEPRGKARGGRRGTDRILLPGPGTAPPLHVPAGAATSTAAGRPGTEPTTDLAGDWDGDGRADLLSSTQHSARNGELLHYREDILWGGRGGLDGARTRLPRSRTPHLASGDFDGDGALDLLSGAYRATPDENNPVRCLAVEYGPFGRDGRARARRLVDVTRHGAVFAGTFAVGDFDGDGRDDFLVAGYREVREATETSSGTYAVDASYYRVGEDRSVVRGGGVASLGDGETFAVDPESNDNRVNNPSTTPSDTLSLLRTADFDGDGRADLLLRHDTWEAAEEDTVVYGGPGGPGTGHSPTELPDNDRSAVGDVNGDGRDDLAVADYGWPYHTRGSVAVFLGSGHGLASTAATTFDRRRVGMTGSPRSDRELDRFGSALALADLDGDGCDELAVYARDFPSLRRQPVYWIVPGSRHGPVPTAAHRIPVSAAREG</sequence>
<dbReference type="PROSITE" id="PS51470">
    <property type="entry name" value="FG_GAP"/>
    <property type="match status" value="1"/>
</dbReference>
<dbReference type="GeneID" id="75185917"/>
<dbReference type="InterPro" id="IPR013517">
    <property type="entry name" value="FG-GAP"/>
</dbReference>
<dbReference type="PANTHER" id="PTHR13412:SF0">
    <property type="entry name" value="T-CELL IMMUNOMODULATORY PROTEIN"/>
    <property type="match status" value="1"/>
</dbReference>
<organism evidence="5 6">
    <name type="scientific">Streptomyces albus</name>
    <dbReference type="NCBI Taxonomy" id="1888"/>
    <lineage>
        <taxon>Bacteria</taxon>
        <taxon>Bacillati</taxon>
        <taxon>Actinomycetota</taxon>
        <taxon>Actinomycetes</taxon>
        <taxon>Kitasatosporales</taxon>
        <taxon>Streptomycetaceae</taxon>
        <taxon>Streptomyces</taxon>
    </lineage>
</organism>
<evidence type="ECO:0000313" key="5">
    <source>
        <dbReference type="EMBL" id="TGG83909.1"/>
    </source>
</evidence>
<dbReference type="RefSeq" id="WP_016473248.1">
    <property type="nucleotide sequence ID" value="NZ_CP048875.1"/>
</dbReference>
<dbReference type="PROSITE" id="PS51257">
    <property type="entry name" value="PROKAR_LIPOPROTEIN"/>
    <property type="match status" value="1"/>
</dbReference>
<gene>
    <name evidence="5" type="ORF">D8771_13515</name>
</gene>
<evidence type="ECO:0000256" key="4">
    <source>
        <dbReference type="SAM" id="MobiDB-lite"/>
    </source>
</evidence>
<dbReference type="SUPFAM" id="SSF69318">
    <property type="entry name" value="Integrin alpha N-terminal domain"/>
    <property type="match status" value="1"/>
</dbReference>
<dbReference type="PANTHER" id="PTHR13412">
    <property type="entry name" value="T-CELL IMMUNOMODULATORY PROTEIN HOMOLOG"/>
    <property type="match status" value="1"/>
</dbReference>
<accession>A0A6C1BXP9</accession>
<keyword evidence="1" id="KW-0732">Signal</keyword>
<protein>
    <submittedName>
        <fullName evidence="5">VCBS repeat-containing protein</fullName>
    </submittedName>
</protein>
<feature type="compositionally biased region" description="Polar residues" evidence="4">
    <location>
        <begin position="322"/>
        <end position="333"/>
    </location>
</feature>
<proteinExistence type="predicted"/>
<dbReference type="InterPro" id="IPR028994">
    <property type="entry name" value="Integrin_alpha_N"/>
</dbReference>
<feature type="region of interest" description="Disordered" evidence="4">
    <location>
        <begin position="368"/>
        <end position="387"/>
    </location>
</feature>
<dbReference type="InterPro" id="IPR024881">
    <property type="entry name" value="Tip"/>
</dbReference>
<dbReference type="AlphaFoldDB" id="A0A6C1BXP9"/>
<evidence type="ECO:0000256" key="2">
    <source>
        <dbReference type="ARBA" id="ARBA00022737"/>
    </source>
</evidence>
<reference evidence="5 6" key="1">
    <citation type="submission" date="2018-10" db="EMBL/GenBank/DDBJ databases">
        <title>Isolation of pseudouridimycin from Streptomyces albus DSM 40763.</title>
        <authorList>
            <person name="Rosenqvist P."/>
            <person name="Metsae-Ketelae M."/>
            <person name="Virta P."/>
        </authorList>
    </citation>
    <scope>NUCLEOTIDE SEQUENCE [LARGE SCALE GENOMIC DNA]</scope>
    <source>
        <strain evidence="5 6">DSM 40763</strain>
    </source>
</reference>
<dbReference type="Proteomes" id="UP000298111">
    <property type="component" value="Unassembled WGS sequence"/>
</dbReference>
<evidence type="ECO:0000313" key="6">
    <source>
        <dbReference type="Proteomes" id="UP000298111"/>
    </source>
</evidence>
<keyword evidence="2" id="KW-0677">Repeat</keyword>
<name>A0A6C1BXP9_9ACTN</name>
<dbReference type="Gene3D" id="2.130.10.130">
    <property type="entry name" value="Integrin alpha, N-terminal"/>
    <property type="match status" value="2"/>
</dbReference>
<dbReference type="Pfam" id="PF13517">
    <property type="entry name" value="FG-GAP_3"/>
    <property type="match status" value="2"/>
</dbReference>
<dbReference type="EMBL" id="RCIY01000053">
    <property type="protein sequence ID" value="TGG83909.1"/>
    <property type="molecule type" value="Genomic_DNA"/>
</dbReference>
<keyword evidence="3" id="KW-0325">Glycoprotein</keyword>
<feature type="region of interest" description="Disordered" evidence="4">
    <location>
        <begin position="310"/>
        <end position="333"/>
    </location>
</feature>
<evidence type="ECO:0000256" key="3">
    <source>
        <dbReference type="ARBA" id="ARBA00023180"/>
    </source>
</evidence>
<feature type="compositionally biased region" description="Basic and acidic residues" evidence="4">
    <location>
        <begin position="68"/>
        <end position="87"/>
    </location>
</feature>